<dbReference type="Proteomes" id="UP000238701">
    <property type="component" value="Unassembled WGS sequence"/>
</dbReference>
<sequence length="150" mass="16628">MAQVLGASIVDDPELQSGFIELLKERDEQSRVDRSSGQNGVVLRSVLWHCHQPDQQQLFVREIAATVNRIYSEEGESLKISSELVGHVLKNLGLYTRRLGNAGRGLVLDKTTQARAHELGYANEVLRDSSGVPACGHCHKVRLTQIEEVV</sequence>
<proteinExistence type="predicted"/>
<organism evidence="1 2">
    <name type="scientific">Candidatus Sulfotelmatobacter kueseliae</name>
    <dbReference type="NCBI Taxonomy" id="2042962"/>
    <lineage>
        <taxon>Bacteria</taxon>
        <taxon>Pseudomonadati</taxon>
        <taxon>Acidobacteriota</taxon>
        <taxon>Terriglobia</taxon>
        <taxon>Terriglobales</taxon>
        <taxon>Candidatus Korobacteraceae</taxon>
        <taxon>Candidatus Sulfotelmatobacter</taxon>
    </lineage>
</organism>
<dbReference type="EMBL" id="OMOD01000091">
    <property type="protein sequence ID" value="SPF37769.1"/>
    <property type="molecule type" value="Genomic_DNA"/>
</dbReference>
<accession>A0A2U3KDQ0</accession>
<dbReference type="AlphaFoldDB" id="A0A2U3KDQ0"/>
<name>A0A2U3KDQ0_9BACT</name>
<evidence type="ECO:0000313" key="2">
    <source>
        <dbReference type="Proteomes" id="UP000238701"/>
    </source>
</evidence>
<reference evidence="2" key="1">
    <citation type="submission" date="2018-02" db="EMBL/GenBank/DDBJ databases">
        <authorList>
            <person name="Hausmann B."/>
        </authorList>
    </citation>
    <scope>NUCLEOTIDE SEQUENCE [LARGE SCALE GENOMIC DNA]</scope>
    <source>
        <strain evidence="2">Peat soil MAG SbA1</strain>
    </source>
</reference>
<dbReference type="OrthoDB" id="118527at2"/>
<gene>
    <name evidence="1" type="ORF">SBA1_1800001</name>
</gene>
<evidence type="ECO:0000313" key="1">
    <source>
        <dbReference type="EMBL" id="SPF37769.1"/>
    </source>
</evidence>
<protein>
    <submittedName>
        <fullName evidence="1">Uncharacterized protein</fullName>
    </submittedName>
</protein>